<dbReference type="EMBL" id="CASHTH010003165">
    <property type="protein sequence ID" value="CAI8041153.1"/>
    <property type="molecule type" value="Genomic_DNA"/>
</dbReference>
<dbReference type="Pfam" id="PF05721">
    <property type="entry name" value="PhyH"/>
    <property type="match status" value="1"/>
</dbReference>
<accession>A0AA35X0U2</accession>
<dbReference type="SUPFAM" id="SSF51197">
    <property type="entry name" value="Clavaminate synthase-like"/>
    <property type="match status" value="1"/>
</dbReference>
<dbReference type="Gene3D" id="2.60.120.620">
    <property type="entry name" value="q2cbj1_9rhob like domain"/>
    <property type="match status" value="1"/>
</dbReference>
<organism evidence="2 3">
    <name type="scientific">Geodia barretti</name>
    <name type="common">Barrett's horny sponge</name>
    <dbReference type="NCBI Taxonomy" id="519541"/>
    <lineage>
        <taxon>Eukaryota</taxon>
        <taxon>Metazoa</taxon>
        <taxon>Porifera</taxon>
        <taxon>Demospongiae</taxon>
        <taxon>Heteroscleromorpha</taxon>
        <taxon>Tetractinellida</taxon>
        <taxon>Astrophorina</taxon>
        <taxon>Geodiidae</taxon>
        <taxon>Geodia</taxon>
    </lineage>
</organism>
<dbReference type="AlphaFoldDB" id="A0AA35X0U2"/>
<dbReference type="Proteomes" id="UP001174909">
    <property type="component" value="Unassembled WGS sequence"/>
</dbReference>
<evidence type="ECO:0000313" key="2">
    <source>
        <dbReference type="EMBL" id="CAI8041153.1"/>
    </source>
</evidence>
<comment type="caution">
    <text evidence="2">The sequence shown here is derived from an EMBL/GenBank/DDBJ whole genome shotgun (WGS) entry which is preliminary data.</text>
</comment>
<keyword evidence="3" id="KW-1185">Reference proteome</keyword>
<evidence type="ECO:0000313" key="3">
    <source>
        <dbReference type="Proteomes" id="UP001174909"/>
    </source>
</evidence>
<name>A0AA35X0U2_GEOBA</name>
<proteinExistence type="predicted"/>
<sequence>MQVDRQQFREEGYNILRSVVPKVELEPLRRNIEHMVSRRKELSAQRRFPTDPQGGDWESSAQPRLQFDTDCDEVSGSAIEFLLHENTLGVSQQLMKAEHVAPHQFACICSGSRDAGPMHWHRDIGPGEPAPLRGMISNMEHHGPSYLQWNIALYDDSVFWIVPRSHRRINTEEEHKQLAENPSVPLPGGIPVELNAGDGVVYTHLLLHWGSYYSSKMRRTLHPGYRPFGFATLPNVHWRHWEPGFYHHLSNTAREQFEAWDALFFQEFDRIAAIFHTIINRDADRFRAELEALHPSPYEGMVSIVMLSKLAGKLNNLKHTTANPASCGATVETSPILETTLRLNRQSNCGGDSSHLMKS</sequence>
<feature type="region of interest" description="Disordered" evidence="1">
    <location>
        <begin position="39"/>
        <end position="61"/>
    </location>
</feature>
<protein>
    <recommendedName>
        <fullName evidence="4">Phytanoyl-CoA dioxygenase family protein</fullName>
    </recommendedName>
</protein>
<dbReference type="PANTHER" id="PTHR40470">
    <property type="entry name" value="PHYTANOYL-COA DIOXYGENASE FAMILY PROTEIN (AFU_ORTHOLOGUE AFUA_2G15850)"/>
    <property type="match status" value="1"/>
</dbReference>
<evidence type="ECO:0008006" key="4">
    <source>
        <dbReference type="Google" id="ProtNLM"/>
    </source>
</evidence>
<gene>
    <name evidence="2" type="ORF">GBAR_LOCUS22875</name>
</gene>
<evidence type="ECO:0000256" key="1">
    <source>
        <dbReference type="SAM" id="MobiDB-lite"/>
    </source>
</evidence>
<reference evidence="2" key="1">
    <citation type="submission" date="2023-03" db="EMBL/GenBank/DDBJ databases">
        <authorList>
            <person name="Steffen K."/>
            <person name="Cardenas P."/>
        </authorList>
    </citation>
    <scope>NUCLEOTIDE SEQUENCE</scope>
</reference>
<dbReference type="InterPro" id="IPR008775">
    <property type="entry name" value="Phytyl_CoA_dOase-like"/>
</dbReference>
<dbReference type="PANTHER" id="PTHR40470:SF1">
    <property type="entry name" value="PHYTANOYL-COA DIOXYGENASE FAMILY PROTEIN (AFU_ORTHOLOGUE AFUA_2G15850)"/>
    <property type="match status" value="1"/>
</dbReference>